<keyword evidence="1" id="KW-0175">Coiled coil</keyword>
<dbReference type="Proteomes" id="UP000707352">
    <property type="component" value="Unassembled WGS sequence"/>
</dbReference>
<dbReference type="EMBL" id="JAATJS010000007">
    <property type="protein sequence ID" value="NIX78229.1"/>
    <property type="molecule type" value="Genomic_DNA"/>
</dbReference>
<feature type="coiled-coil region" evidence="1">
    <location>
        <begin position="70"/>
        <end position="97"/>
    </location>
</feature>
<dbReference type="InterPro" id="IPR025280">
    <property type="entry name" value="SNIPE"/>
</dbReference>
<accession>A0ABX0VG71</accession>
<evidence type="ECO:0000259" key="2">
    <source>
        <dbReference type="SMART" id="SM00974"/>
    </source>
</evidence>
<evidence type="ECO:0000256" key="1">
    <source>
        <dbReference type="SAM" id="Coils"/>
    </source>
</evidence>
<sequence length="550" mass="62974">MFDNLLLGTSLFSIAAAGTAGWVLYRKTATLKQRLEAEIDARIAVEAKLARYADIMDTEAEVERLIASAREKANSGLQQAREEAAHLLEAARHQSDALVRSAEVVQQEAKSILSTSQLESQIIIEAARSSAEGITLRAREEAKAIITGAESRAAEVLQALTRAEALRREVEALEAKIKGYGNAHVIPGRSLLDDLAAEYDHTQVGRELKELRTRIRSYTEKGMAATCDYVEYVRRTTAINFITDAFNGKVEDIVTRVKVDNYGVLKREIEDAFVLVNRNGRAFRDARIEPNYLEMRLEELRLATVIKELKEKEREEQRIIKERIREEERARREYEAAIKQAVRDEEVIRKALEKARKEAEAASESQRAVFEERLRDLEAKLQEAEARNQRALSMAQQTKSGHIYVISNIGSFGEDIFKIGMTRRLEPLDRIKELGDASVPFEFDVHAMIYSEDAPRLENELHKIFIEAQVNKVNSRKEFFKLSLTDLRQQLYQLGHTEVHWTMIAEARQYRETLAIEERFAKDPDARSKWIREHRKLEDIMAYDEEVVAE</sequence>
<dbReference type="SMART" id="SM00974">
    <property type="entry name" value="T5orf172"/>
    <property type="match status" value="1"/>
</dbReference>
<protein>
    <submittedName>
        <fullName evidence="3">DUF4041 domain-containing protein</fullName>
    </submittedName>
</protein>
<reference evidence="3 4" key="1">
    <citation type="submission" date="2020-03" db="EMBL/GenBank/DDBJ databases">
        <title>The genome sequence of Microvirga sp. c23x22.</title>
        <authorList>
            <person name="Zhang X."/>
        </authorList>
    </citation>
    <scope>NUCLEOTIDE SEQUENCE [LARGE SCALE GENOMIC DNA]</scope>
    <source>
        <strain evidence="4">c23x22</strain>
    </source>
</reference>
<gene>
    <name evidence="3" type="ORF">HB375_16670</name>
</gene>
<evidence type="ECO:0000313" key="4">
    <source>
        <dbReference type="Proteomes" id="UP000707352"/>
    </source>
</evidence>
<feature type="coiled-coil region" evidence="1">
    <location>
        <begin position="295"/>
        <end position="394"/>
    </location>
</feature>
<dbReference type="RefSeq" id="WP_167674144.1">
    <property type="nucleotide sequence ID" value="NZ_JAATJS010000007.1"/>
</dbReference>
<dbReference type="PROSITE" id="PS50096">
    <property type="entry name" value="IQ"/>
    <property type="match status" value="1"/>
</dbReference>
<keyword evidence="4" id="KW-1185">Reference proteome</keyword>
<comment type="caution">
    <text evidence="3">The sequence shown here is derived from an EMBL/GenBank/DDBJ whole genome shotgun (WGS) entry which is preliminary data.</text>
</comment>
<organism evidence="3 4">
    <name type="scientific">Microvirga terricola</name>
    <dbReference type="NCBI Taxonomy" id="2719797"/>
    <lineage>
        <taxon>Bacteria</taxon>
        <taxon>Pseudomonadati</taxon>
        <taxon>Pseudomonadota</taxon>
        <taxon>Alphaproteobacteria</taxon>
        <taxon>Hyphomicrobiales</taxon>
        <taxon>Methylobacteriaceae</taxon>
        <taxon>Microvirga</taxon>
    </lineage>
</organism>
<dbReference type="Pfam" id="PF13455">
    <property type="entry name" value="MUG113"/>
    <property type="match status" value="1"/>
</dbReference>
<dbReference type="InterPro" id="IPR018306">
    <property type="entry name" value="Phage_T5_Orf172_DNA-bd"/>
</dbReference>
<name>A0ABX0VG71_9HYPH</name>
<feature type="domain" description="Bacteriophage T5 Orf172 DNA-binding" evidence="2">
    <location>
        <begin position="411"/>
        <end position="494"/>
    </location>
</feature>
<dbReference type="Pfam" id="PF13250">
    <property type="entry name" value="SNIPE"/>
    <property type="match status" value="1"/>
</dbReference>
<evidence type="ECO:0000313" key="3">
    <source>
        <dbReference type="EMBL" id="NIX78229.1"/>
    </source>
</evidence>
<proteinExistence type="predicted"/>
<feature type="coiled-coil region" evidence="1">
    <location>
        <begin position="156"/>
        <end position="221"/>
    </location>
</feature>